<dbReference type="GO" id="GO:0008861">
    <property type="term" value="F:formate C-acetyltransferase activity"/>
    <property type="evidence" value="ECO:0007669"/>
    <property type="project" value="UniProtKB-UniRule"/>
</dbReference>
<dbReference type="NCBIfam" id="TIGR01255">
    <property type="entry name" value="pyr_form_ly_1"/>
    <property type="match status" value="1"/>
</dbReference>
<evidence type="ECO:0000256" key="9">
    <source>
        <dbReference type="ARBA" id="ARBA00022818"/>
    </source>
</evidence>
<name>A0A1N6H437_9LACT</name>
<evidence type="ECO:0000256" key="16">
    <source>
        <dbReference type="PIRSR" id="PIRSR000379-2"/>
    </source>
</evidence>
<feature type="region of interest" description="Disordered" evidence="19">
    <location>
        <begin position="604"/>
        <end position="629"/>
    </location>
</feature>
<keyword evidence="10 18" id="KW-0119">Carbohydrate metabolism</keyword>
<evidence type="ECO:0000256" key="11">
    <source>
        <dbReference type="ARBA" id="ARBA00023315"/>
    </source>
</evidence>
<dbReference type="Pfam" id="PF01228">
    <property type="entry name" value="Gly_radical"/>
    <property type="match status" value="1"/>
</dbReference>
<dbReference type="PROSITE" id="PS51149">
    <property type="entry name" value="GLY_RADICAL_2"/>
    <property type="match status" value="1"/>
</dbReference>
<evidence type="ECO:0000256" key="10">
    <source>
        <dbReference type="ARBA" id="ARBA00023277"/>
    </source>
</evidence>
<protein>
    <recommendedName>
        <fullName evidence="5 18">Formate acetyltransferase</fullName>
        <ecNumber evidence="4 18">2.3.1.54</ecNumber>
    </recommendedName>
    <alternativeName>
        <fullName evidence="12 18">Pyruvate formate-lyase</fullName>
    </alternativeName>
</protein>
<accession>A0A1N6H437</accession>
<dbReference type="PIRSF" id="PIRSF000379">
    <property type="entry name" value="For_Ac_trans_1"/>
    <property type="match status" value="1"/>
</dbReference>
<feature type="modified residue" description="Glycine radical" evidence="16 17">
    <location>
        <position position="717"/>
    </location>
</feature>
<feature type="domain" description="Glycine radical" evidence="20">
    <location>
        <begin position="619"/>
        <end position="742"/>
    </location>
</feature>
<evidence type="ECO:0000256" key="7">
    <source>
        <dbReference type="ARBA" id="ARBA00022526"/>
    </source>
</evidence>
<dbReference type="Pfam" id="PF02901">
    <property type="entry name" value="PFL-like"/>
    <property type="match status" value="1"/>
</dbReference>
<keyword evidence="8 18" id="KW-0808">Transferase</keyword>
<keyword evidence="11 18" id="KW-0012">Acyltransferase</keyword>
<comment type="function">
    <text evidence="13">Catalyzes the conversion of pyruvate to formate and acetyl-CoA.</text>
</comment>
<dbReference type="STRING" id="28230.SAMN05878443_1615"/>
<keyword evidence="23" id="KW-1185">Reference proteome</keyword>
<evidence type="ECO:0000256" key="5">
    <source>
        <dbReference type="ARBA" id="ARBA00013897"/>
    </source>
</evidence>
<dbReference type="EMBL" id="FSRN01000001">
    <property type="protein sequence ID" value="SIO14523.1"/>
    <property type="molecule type" value="Genomic_DNA"/>
</dbReference>
<dbReference type="Proteomes" id="UP000184758">
    <property type="component" value="Unassembled WGS sequence"/>
</dbReference>
<comment type="catalytic activity">
    <reaction evidence="14 18">
        <text>formate + acetyl-CoA = pyruvate + CoA</text>
        <dbReference type="Rhea" id="RHEA:11844"/>
        <dbReference type="ChEBI" id="CHEBI:15361"/>
        <dbReference type="ChEBI" id="CHEBI:15740"/>
        <dbReference type="ChEBI" id="CHEBI:57287"/>
        <dbReference type="ChEBI" id="CHEBI:57288"/>
        <dbReference type="EC" id="2.3.1.54"/>
    </reaction>
</comment>
<reference evidence="23" key="1">
    <citation type="submission" date="2016-11" db="EMBL/GenBank/DDBJ databases">
        <authorList>
            <person name="Varghese N."/>
            <person name="Submissions S."/>
        </authorList>
    </citation>
    <scope>NUCLEOTIDE SEQUENCE [LARGE SCALE GENOMIC DNA]</scope>
    <source>
        <strain evidence="23">313</strain>
    </source>
</reference>
<dbReference type="InterPro" id="IPR005949">
    <property type="entry name" value="Form_AcTrfase"/>
</dbReference>
<dbReference type="EC" id="2.3.1.54" evidence="4 18"/>
<evidence type="ECO:0000259" key="20">
    <source>
        <dbReference type="PROSITE" id="PS51149"/>
    </source>
</evidence>
<evidence type="ECO:0000256" key="6">
    <source>
        <dbReference type="ARBA" id="ARBA00022490"/>
    </source>
</evidence>
<evidence type="ECO:0000256" key="1">
    <source>
        <dbReference type="ARBA" id="ARBA00004496"/>
    </source>
</evidence>
<dbReference type="FunFam" id="3.20.70.20:FF:000003">
    <property type="entry name" value="Formate acetyltransferase"/>
    <property type="match status" value="1"/>
</dbReference>
<evidence type="ECO:0000256" key="12">
    <source>
        <dbReference type="ARBA" id="ARBA00031063"/>
    </source>
</evidence>
<dbReference type="InterPro" id="IPR019777">
    <property type="entry name" value="Form_AcTrfase_GR_CS"/>
</dbReference>
<feature type="active site" description="S-acetylcysteine intermediate" evidence="15">
    <location>
        <position position="406"/>
    </location>
</feature>
<feature type="active site" description="Cysteine radical intermediate" evidence="15">
    <location>
        <position position="407"/>
    </location>
</feature>
<dbReference type="RefSeq" id="WP_034548720.1">
    <property type="nucleotide sequence ID" value="NZ_FSRN01000001.1"/>
</dbReference>
<evidence type="ECO:0000256" key="8">
    <source>
        <dbReference type="ARBA" id="ARBA00022679"/>
    </source>
</evidence>
<sequence length="742" mass="83887">MEEWKGFKGKTWQEEINVRDFIQQNYKPYDGTDEFLEGPTEATETLWEQVMDLDAKERDAGGILDMDTKVVSTIVSHKAGYLNKELERIAGFQTEKPFKRGLQPFGGIRMSELAAEAYGYEIDAEVSHIFRDYRKTHNQGVFDAYTPEIRSARRSGIITGLPDAYGRGRIIGDYRRVALYGVDRLIQEKKHDLADKGYGTMSDTIIRDREEISEQIQALNDLNELGRIYGFDISQPAQTTQEAFQWLYLGYLAAVKEQNGAAMSLGRTSTFLDIYIERDLASGVLTEVEAQEITDHFIMKLRLVKFARTPEYNDLFSGDPTWVTEAIAGVGHDGRHMVTKNSYRFLHTLSNLGPAPEPNLTVLWSVRLPESFKKFCAKVSIVSSAIQYENDDIMRLEWGDDYGIACCVSAMQIGKQMQFFGARANLAKTLLYAINGGIDEKTKDQVAPKYQPITSEYLDYDEVMEKYDVMMEWVAGMYLNTLNIIHYMHDKYSYERVEMALHDSEIVRTMATGIAGFSVAIDSLSAIKYAKVKTIRDETGLVTDYEIEGDYPKFGNNDDRADDIGIWLLKTFISKVKKHPAYRNALHTTSILTITSNVVYGKKTGNTPDGRRSGEPFAPGANPMHGRDTHGALASLTSVAKIPYKYSLDGISNTFSIIPKALGKEDEIQQENLSSLLDGYVKKGGHHLNVNVFNRETLVDAMDHPENYPQLTIRVSGYAVNFIKLTREQQLEVINRTMHESM</sequence>
<evidence type="ECO:0000256" key="13">
    <source>
        <dbReference type="ARBA" id="ARBA00034302"/>
    </source>
</evidence>
<evidence type="ECO:0000256" key="4">
    <source>
        <dbReference type="ARBA" id="ARBA00013214"/>
    </source>
</evidence>
<dbReference type="CDD" id="cd01678">
    <property type="entry name" value="PFL1"/>
    <property type="match status" value="1"/>
</dbReference>
<evidence type="ECO:0000256" key="3">
    <source>
        <dbReference type="ARBA" id="ARBA00008375"/>
    </source>
</evidence>
<evidence type="ECO:0000256" key="19">
    <source>
        <dbReference type="SAM" id="MobiDB-lite"/>
    </source>
</evidence>
<dbReference type="GO" id="GO:0006006">
    <property type="term" value="P:glucose metabolic process"/>
    <property type="evidence" value="ECO:0007669"/>
    <property type="project" value="UniProtKB-UniRule"/>
</dbReference>
<evidence type="ECO:0000256" key="2">
    <source>
        <dbReference type="ARBA" id="ARBA00004809"/>
    </source>
</evidence>
<dbReference type="UniPathway" id="UPA00920">
    <property type="reaction ID" value="UER00891"/>
</dbReference>
<dbReference type="PROSITE" id="PS51554">
    <property type="entry name" value="PFL"/>
    <property type="match status" value="1"/>
</dbReference>
<evidence type="ECO:0000259" key="21">
    <source>
        <dbReference type="PROSITE" id="PS51554"/>
    </source>
</evidence>
<gene>
    <name evidence="22" type="ORF">SAMN05878443_1615</name>
</gene>
<proteinExistence type="inferred from homology"/>
<dbReference type="InterPro" id="IPR050244">
    <property type="entry name" value="Auton_GlycylRad_Cofactor"/>
</dbReference>
<comment type="subcellular location">
    <subcellularLocation>
        <location evidence="1 18">Cytoplasm</location>
    </subcellularLocation>
</comment>
<dbReference type="InterPro" id="IPR004184">
    <property type="entry name" value="PFL_dom"/>
</dbReference>
<keyword evidence="7 18" id="KW-0313">Glucose metabolism</keyword>
<dbReference type="SUPFAM" id="SSF51998">
    <property type="entry name" value="PFL-like glycyl radical enzymes"/>
    <property type="match status" value="1"/>
</dbReference>
<dbReference type="InterPro" id="IPR001150">
    <property type="entry name" value="Gly_radical"/>
</dbReference>
<dbReference type="PROSITE" id="PS00850">
    <property type="entry name" value="GLY_RADICAL_1"/>
    <property type="match status" value="1"/>
</dbReference>
<organism evidence="22 23">
    <name type="scientific">Carnobacterium alterfunditum</name>
    <dbReference type="NCBI Taxonomy" id="28230"/>
    <lineage>
        <taxon>Bacteria</taxon>
        <taxon>Bacillati</taxon>
        <taxon>Bacillota</taxon>
        <taxon>Bacilli</taxon>
        <taxon>Lactobacillales</taxon>
        <taxon>Carnobacteriaceae</taxon>
        <taxon>Carnobacterium</taxon>
    </lineage>
</organism>
<keyword evidence="6 18" id="KW-0963">Cytoplasm</keyword>
<evidence type="ECO:0000256" key="18">
    <source>
        <dbReference type="RuleBase" id="RU368075"/>
    </source>
</evidence>
<comment type="pathway">
    <text evidence="2 18">Fermentation; pyruvate fermentation; formate from pyruvate: step 1/1.</text>
</comment>
<evidence type="ECO:0000256" key="15">
    <source>
        <dbReference type="PIRSR" id="PIRSR000379-1"/>
    </source>
</evidence>
<comment type="subunit">
    <text evidence="18">Homodimer.</text>
</comment>
<dbReference type="eggNOG" id="COG1882">
    <property type="taxonomic scope" value="Bacteria"/>
</dbReference>
<dbReference type="PANTHER" id="PTHR30191">
    <property type="entry name" value="FORMATE ACETYLTRANSFERASE"/>
    <property type="match status" value="1"/>
</dbReference>
<dbReference type="GO" id="GO:0005829">
    <property type="term" value="C:cytosol"/>
    <property type="evidence" value="ECO:0007669"/>
    <property type="project" value="TreeGrafter"/>
</dbReference>
<dbReference type="AlphaFoldDB" id="A0A1N6H437"/>
<evidence type="ECO:0000313" key="22">
    <source>
        <dbReference type="EMBL" id="SIO14523.1"/>
    </source>
</evidence>
<keyword evidence="9 16" id="KW-0556">Organic radical</keyword>
<comment type="similarity">
    <text evidence="3 18">Belongs to the glycyl radical enzyme (GRE) family. PFL subfamily.</text>
</comment>
<evidence type="ECO:0000313" key="23">
    <source>
        <dbReference type="Proteomes" id="UP000184758"/>
    </source>
</evidence>
<evidence type="ECO:0000256" key="17">
    <source>
        <dbReference type="PROSITE-ProRule" id="PRU00493"/>
    </source>
</evidence>
<feature type="domain" description="PFL" evidence="21">
    <location>
        <begin position="1"/>
        <end position="612"/>
    </location>
</feature>
<dbReference type="Gene3D" id="3.20.70.20">
    <property type="match status" value="1"/>
</dbReference>
<evidence type="ECO:0000256" key="14">
    <source>
        <dbReference type="ARBA" id="ARBA00049029"/>
    </source>
</evidence>
<dbReference type="OrthoDB" id="9803969at2"/>
<dbReference type="PANTHER" id="PTHR30191:SF0">
    <property type="entry name" value="FORMATE ACETYLTRANSFERASE 1"/>
    <property type="match status" value="1"/>
</dbReference>